<dbReference type="EMBL" id="JAMQYH010000004">
    <property type="protein sequence ID" value="KAJ1689099.1"/>
    <property type="molecule type" value="Genomic_DNA"/>
</dbReference>
<dbReference type="AlphaFoldDB" id="A0A9Q0HKE5"/>
<dbReference type="Proteomes" id="UP001151287">
    <property type="component" value="Unassembled WGS sequence"/>
</dbReference>
<evidence type="ECO:0000259" key="2">
    <source>
        <dbReference type="PROSITE" id="PS50234"/>
    </source>
</evidence>
<feature type="compositionally biased region" description="Basic and acidic residues" evidence="1">
    <location>
        <begin position="12"/>
        <end position="21"/>
    </location>
</feature>
<protein>
    <recommendedName>
        <fullName evidence="2">VWFA domain-containing protein</fullName>
    </recommendedName>
</protein>
<feature type="domain" description="VWFA" evidence="2">
    <location>
        <begin position="369"/>
        <end position="483"/>
    </location>
</feature>
<feature type="region of interest" description="Disordered" evidence="1">
    <location>
        <begin position="249"/>
        <end position="323"/>
    </location>
</feature>
<feature type="region of interest" description="Disordered" evidence="1">
    <location>
        <begin position="1"/>
        <end position="89"/>
    </location>
</feature>
<proteinExistence type="predicted"/>
<dbReference type="InterPro" id="IPR057427">
    <property type="entry name" value="WAV3_C"/>
</dbReference>
<comment type="caution">
    <text evidence="3">The sequence shown here is derived from an EMBL/GenBank/DDBJ whole genome shotgun (WGS) entry which is preliminary data.</text>
</comment>
<dbReference type="InterPro" id="IPR036465">
    <property type="entry name" value="vWFA_dom_sf"/>
</dbReference>
<evidence type="ECO:0000313" key="3">
    <source>
        <dbReference type="EMBL" id="KAJ1689099.1"/>
    </source>
</evidence>
<evidence type="ECO:0000313" key="4">
    <source>
        <dbReference type="Proteomes" id="UP001151287"/>
    </source>
</evidence>
<evidence type="ECO:0000256" key="1">
    <source>
        <dbReference type="SAM" id="MobiDB-lite"/>
    </source>
</evidence>
<dbReference type="PROSITE" id="PS50234">
    <property type="entry name" value="VWFA"/>
    <property type="match status" value="1"/>
</dbReference>
<dbReference type="PANTHER" id="PTHR10579:SF55">
    <property type="entry name" value="E3 UBIQUITIN-PROTEIN LIGASE WAV3"/>
    <property type="match status" value="1"/>
</dbReference>
<dbReference type="PANTHER" id="PTHR10579">
    <property type="entry name" value="CALCIUM-ACTIVATED CHLORIDE CHANNEL REGULATOR"/>
    <property type="match status" value="1"/>
</dbReference>
<feature type="compositionally biased region" description="Low complexity" evidence="1">
    <location>
        <begin position="56"/>
        <end position="69"/>
    </location>
</feature>
<dbReference type="InterPro" id="IPR002035">
    <property type="entry name" value="VWF_A"/>
</dbReference>
<sequence length="775" mass="85018">MGRGWRRMMLFGRDKDKESKAPSENGGASVSSTPRNRDRELPLKLNLFSAFRTSSHHTTNTTKHASSSTGATSINTKESNLGSTPSSLHCHTRSIKTHVHVGCESESESASERGDVLLEWEAPSPVRKWRSRTPPPLSKLKKSFSSLFQSSYSSSSSTPSSPKSPSPFSLFKSSVLSSKQIKCEKCGGNMKRVQGMRDGDRGCSVCSPLSPEFDKHSIIPRHVSARKPVVNYKAYNDDEPLTHSNVTITQSRSGSLQGSTTPPPTFNPIPEADEEEFDSNSNGIADNYEESEGVEMRRDDNLIERHERQSIVSTTSTSNGQRSNISVSVMPEAALVSSGRRHMSYVVAVRVKAPPVRSASEAASRAPMDLVAVLEVSPWMSADKLLTLKQTIRPIIASMGPADRLSIVAFSGSTTKRLMPLRRMTKQGQRTARQIVDRLVVCSAAQQSQVMMVSVADALKKAKKVLEDRRECNPVATIMLLSDKHLEQQQQSKNHPSPSQNDATRFVHLEFPPALGAGSTGEEEEEDPLTKCIGQLASVVMQEVRLQFVLPSGEGEVTAVYCNSLNGSGSCSKTGGTGSSISLGDLHAGQEVELLLELRVPLNQRRHSLSFCVKCTYRDPVTMTVSSGVQQPPLLLPPVPVQNSSLRLRNLFITFRAVVESRRLVGLNDFATALHLLYSARSLLLQCPPSTVQDLVPNIEAELAEIQRKRGVQQQQHQLNERRQWEVPAIASGGGREPLTPTSAWRAAEQLAKVAIMRKSQNRVSDLHGFENARF</sequence>
<organism evidence="3 4">
    <name type="scientific">Rhynchospora breviuscula</name>
    <dbReference type="NCBI Taxonomy" id="2022672"/>
    <lineage>
        <taxon>Eukaryota</taxon>
        <taxon>Viridiplantae</taxon>
        <taxon>Streptophyta</taxon>
        <taxon>Embryophyta</taxon>
        <taxon>Tracheophyta</taxon>
        <taxon>Spermatophyta</taxon>
        <taxon>Magnoliopsida</taxon>
        <taxon>Liliopsida</taxon>
        <taxon>Poales</taxon>
        <taxon>Cyperaceae</taxon>
        <taxon>Cyperoideae</taxon>
        <taxon>Rhynchosporeae</taxon>
        <taxon>Rhynchospora</taxon>
    </lineage>
</organism>
<dbReference type="Gene3D" id="3.40.50.410">
    <property type="entry name" value="von Willebrand factor, type A domain"/>
    <property type="match status" value="1"/>
</dbReference>
<dbReference type="InterPro" id="IPR051266">
    <property type="entry name" value="CLCR"/>
</dbReference>
<name>A0A9Q0HKE5_9POAL</name>
<reference evidence="3" key="1">
    <citation type="journal article" date="2022" name="Cell">
        <title>Repeat-based holocentromeres influence genome architecture and karyotype evolution.</title>
        <authorList>
            <person name="Hofstatter P.G."/>
            <person name="Thangavel G."/>
            <person name="Lux T."/>
            <person name="Neumann P."/>
            <person name="Vondrak T."/>
            <person name="Novak P."/>
            <person name="Zhang M."/>
            <person name="Costa L."/>
            <person name="Castellani M."/>
            <person name="Scott A."/>
            <person name="Toegelov H."/>
            <person name="Fuchs J."/>
            <person name="Mata-Sucre Y."/>
            <person name="Dias Y."/>
            <person name="Vanzela A.L.L."/>
            <person name="Huettel B."/>
            <person name="Almeida C.C.S."/>
            <person name="Simkova H."/>
            <person name="Souza G."/>
            <person name="Pedrosa-Harand A."/>
            <person name="Macas J."/>
            <person name="Mayer K.F.X."/>
            <person name="Houben A."/>
            <person name="Marques A."/>
        </authorList>
    </citation>
    <scope>NUCLEOTIDE SEQUENCE</scope>
    <source>
        <strain evidence="3">RhyBre1mFocal</strain>
    </source>
</reference>
<dbReference type="Pfam" id="PF25243">
    <property type="entry name" value="WAV3_C"/>
    <property type="match status" value="1"/>
</dbReference>
<feature type="compositionally biased region" description="Polar residues" evidence="1">
    <location>
        <begin position="310"/>
        <end position="323"/>
    </location>
</feature>
<keyword evidence="4" id="KW-1185">Reference proteome</keyword>
<feature type="compositionally biased region" description="Polar residues" evidence="1">
    <location>
        <begin position="70"/>
        <end position="89"/>
    </location>
</feature>
<dbReference type="Pfam" id="PF13519">
    <property type="entry name" value="VWA_2"/>
    <property type="match status" value="1"/>
</dbReference>
<feature type="compositionally biased region" description="Polar residues" evidence="1">
    <location>
        <begin position="249"/>
        <end position="260"/>
    </location>
</feature>
<accession>A0A9Q0HKE5</accession>
<gene>
    <name evidence="3" type="ORF">LUZ63_013254</name>
</gene>
<dbReference type="SUPFAM" id="SSF53300">
    <property type="entry name" value="vWA-like"/>
    <property type="match status" value="1"/>
</dbReference>
<dbReference type="OrthoDB" id="687730at2759"/>
<feature type="compositionally biased region" description="Basic and acidic residues" evidence="1">
    <location>
        <begin position="294"/>
        <end position="309"/>
    </location>
</feature>